<feature type="non-terminal residue" evidence="2">
    <location>
        <position position="1"/>
    </location>
</feature>
<feature type="region of interest" description="Disordered" evidence="1">
    <location>
        <begin position="59"/>
        <end position="102"/>
    </location>
</feature>
<organism evidence="2 3">
    <name type="scientific">Meganyctiphanes norvegica</name>
    <name type="common">Northern krill</name>
    <name type="synonym">Thysanopoda norvegica</name>
    <dbReference type="NCBI Taxonomy" id="48144"/>
    <lineage>
        <taxon>Eukaryota</taxon>
        <taxon>Metazoa</taxon>
        <taxon>Ecdysozoa</taxon>
        <taxon>Arthropoda</taxon>
        <taxon>Crustacea</taxon>
        <taxon>Multicrustacea</taxon>
        <taxon>Malacostraca</taxon>
        <taxon>Eumalacostraca</taxon>
        <taxon>Eucarida</taxon>
        <taxon>Euphausiacea</taxon>
        <taxon>Euphausiidae</taxon>
        <taxon>Meganyctiphanes</taxon>
    </lineage>
</organism>
<keyword evidence="3" id="KW-1185">Reference proteome</keyword>
<sequence>GQLTALRQQSLASIMCQHLELDSLQPMAFRSDLVQGNQLQDCSAFQPLGLQFWKRYDHSYPERQEGRQKNEDTKGHSSQQNSKALRYDHSHPERQRRRKAEK</sequence>
<reference evidence="2 3" key="1">
    <citation type="submission" date="2024-05" db="EMBL/GenBank/DDBJ databases">
        <authorList>
            <person name="Wallberg A."/>
        </authorList>
    </citation>
    <scope>NUCLEOTIDE SEQUENCE [LARGE SCALE GENOMIC DNA]</scope>
</reference>
<accession>A0AAV2R9Z5</accession>
<dbReference type="EMBL" id="CAXKWB010017686">
    <property type="protein sequence ID" value="CAL4119613.1"/>
    <property type="molecule type" value="Genomic_DNA"/>
</dbReference>
<dbReference type="PROSITE" id="PS50292">
    <property type="entry name" value="PEROXIDASE_3"/>
    <property type="match status" value="1"/>
</dbReference>
<dbReference type="Gene3D" id="1.10.640.10">
    <property type="entry name" value="Haem peroxidase domain superfamily, animal type"/>
    <property type="match status" value="1"/>
</dbReference>
<dbReference type="Proteomes" id="UP001497623">
    <property type="component" value="Unassembled WGS sequence"/>
</dbReference>
<protein>
    <submittedName>
        <fullName evidence="2">Uncharacterized protein</fullName>
    </submittedName>
</protein>
<evidence type="ECO:0000313" key="3">
    <source>
        <dbReference type="Proteomes" id="UP001497623"/>
    </source>
</evidence>
<dbReference type="InterPro" id="IPR037120">
    <property type="entry name" value="Haem_peroxidase_sf_animal"/>
</dbReference>
<feature type="compositionally biased region" description="Basic and acidic residues" evidence="1">
    <location>
        <begin position="59"/>
        <end position="75"/>
    </location>
</feature>
<evidence type="ECO:0000256" key="1">
    <source>
        <dbReference type="SAM" id="MobiDB-lite"/>
    </source>
</evidence>
<evidence type="ECO:0000313" key="2">
    <source>
        <dbReference type="EMBL" id="CAL4119613.1"/>
    </source>
</evidence>
<proteinExistence type="predicted"/>
<name>A0AAV2R9Z5_MEGNR</name>
<gene>
    <name evidence="2" type="ORF">MNOR_LOCUS21721</name>
</gene>
<dbReference type="InterPro" id="IPR019791">
    <property type="entry name" value="Haem_peroxidase_animal"/>
</dbReference>
<dbReference type="AlphaFoldDB" id="A0AAV2R9Z5"/>
<comment type="caution">
    <text evidence="2">The sequence shown here is derived from an EMBL/GenBank/DDBJ whole genome shotgun (WGS) entry which is preliminary data.</text>
</comment>